<keyword evidence="2" id="KW-1185">Reference proteome</keyword>
<organism evidence="1 2">
    <name type="scientific">Aliishimia ponticola</name>
    <dbReference type="NCBI Taxonomy" id="2499833"/>
    <lineage>
        <taxon>Bacteria</taxon>
        <taxon>Pseudomonadati</taxon>
        <taxon>Pseudomonadota</taxon>
        <taxon>Alphaproteobacteria</taxon>
        <taxon>Rhodobacterales</taxon>
        <taxon>Paracoccaceae</taxon>
        <taxon>Aliishimia</taxon>
    </lineage>
</organism>
<dbReference type="AlphaFoldDB" id="A0A4S4NH54"/>
<name>A0A4S4NH54_9RHOB</name>
<sequence length="78" mass="8035">MAAKAPTFAAGGQGHIRAADVTAHTVAMLDARRAKALTFAAGNTGPVDSVRGALPHTPEYFWNNEEAMGLSDGRAGLV</sequence>
<gene>
    <name evidence="1" type="ORF">E4Z66_05455</name>
</gene>
<proteinExistence type="predicted"/>
<evidence type="ECO:0000313" key="1">
    <source>
        <dbReference type="EMBL" id="THH39004.1"/>
    </source>
</evidence>
<dbReference type="Proteomes" id="UP000306602">
    <property type="component" value="Unassembled WGS sequence"/>
</dbReference>
<dbReference type="EMBL" id="SRKY01000001">
    <property type="protein sequence ID" value="THH39004.1"/>
    <property type="molecule type" value="Genomic_DNA"/>
</dbReference>
<reference evidence="1 2" key="1">
    <citation type="submission" date="2019-04" db="EMBL/GenBank/DDBJ databases">
        <title>Shimia ponticola sp. nov., isolated from seawater.</title>
        <authorList>
            <person name="Kim Y.-O."/>
            <person name="Yoon J.-H."/>
        </authorList>
    </citation>
    <scope>NUCLEOTIDE SEQUENCE [LARGE SCALE GENOMIC DNA]</scope>
    <source>
        <strain evidence="1 2">MYP11</strain>
    </source>
</reference>
<protein>
    <submittedName>
        <fullName evidence="1">Uncharacterized protein</fullName>
    </submittedName>
</protein>
<comment type="caution">
    <text evidence="1">The sequence shown here is derived from an EMBL/GenBank/DDBJ whole genome shotgun (WGS) entry which is preliminary data.</text>
</comment>
<evidence type="ECO:0000313" key="2">
    <source>
        <dbReference type="Proteomes" id="UP000306602"/>
    </source>
</evidence>
<accession>A0A4S4NH54</accession>